<dbReference type="InterPro" id="IPR053841">
    <property type="entry name" value="MksE"/>
</dbReference>
<proteinExistence type="predicted"/>
<dbReference type="EMBL" id="PDJZ01000018">
    <property type="protein sequence ID" value="RXJ83021.1"/>
    <property type="molecule type" value="Genomic_DNA"/>
</dbReference>
<organism evidence="1 2">
    <name type="scientific">Arcobacter cloacae</name>
    <dbReference type="NCBI Taxonomy" id="1054034"/>
    <lineage>
        <taxon>Bacteria</taxon>
        <taxon>Pseudomonadati</taxon>
        <taxon>Campylobacterota</taxon>
        <taxon>Epsilonproteobacteria</taxon>
        <taxon>Campylobacterales</taxon>
        <taxon>Arcobacteraceae</taxon>
        <taxon>Arcobacter</taxon>
    </lineage>
</organism>
<dbReference type="RefSeq" id="WP_128987454.1">
    <property type="nucleotide sequence ID" value="NZ_PDJZ01000018.1"/>
</dbReference>
<reference evidence="1 2" key="1">
    <citation type="submission" date="2017-10" db="EMBL/GenBank/DDBJ databases">
        <title>Genomics of the genus Arcobacter.</title>
        <authorList>
            <person name="Perez-Cataluna A."/>
            <person name="Figueras M.J."/>
        </authorList>
    </citation>
    <scope>NUCLEOTIDE SEQUENCE [LARGE SCALE GENOMIC DNA]</scope>
    <source>
        <strain evidence="1 2">F26</strain>
    </source>
</reference>
<evidence type="ECO:0000313" key="1">
    <source>
        <dbReference type="EMBL" id="RXJ83021.1"/>
    </source>
</evidence>
<dbReference type="Proteomes" id="UP000290870">
    <property type="component" value="Unassembled WGS sequence"/>
</dbReference>
<protein>
    <submittedName>
        <fullName evidence="1">Uncharacterized protein</fullName>
    </submittedName>
</protein>
<evidence type="ECO:0000313" key="2">
    <source>
        <dbReference type="Proteomes" id="UP000290870"/>
    </source>
</evidence>
<dbReference type="Pfam" id="PF21980">
    <property type="entry name" value="MksE"/>
    <property type="match status" value="1"/>
</dbReference>
<dbReference type="OrthoDB" id="5343343at2"/>
<accession>A0A4Q0ZDV8</accession>
<gene>
    <name evidence="1" type="ORF">CRU90_11680</name>
</gene>
<dbReference type="AlphaFoldDB" id="A0A4Q0ZDV8"/>
<sequence length="188" mass="22256">MNLLQLEEYKDIFQVIEDSRVNGRFINENSTDYKIKEAYNFILQYKQEVKTYFSIIGYTLVSDKGYFYFIIEGYETIPKPYVNSYIDYIDIYRFLKLLNSNISSSDGGPYSASDIESRLNGDIELKIMVDKMNFLKKRTTNREAIDSIILRLKNDGFAQSMGNKEEEFLILRSFKFIEDMIEEIEYEL</sequence>
<comment type="caution">
    <text evidence="1">The sequence shown here is derived from an EMBL/GenBank/DDBJ whole genome shotgun (WGS) entry which is preliminary data.</text>
</comment>
<name>A0A4Q0ZDV8_9BACT</name>